<accession>A0A084ENV4</accession>
<evidence type="ECO:0000313" key="3">
    <source>
        <dbReference type="Proteomes" id="UP000028534"/>
    </source>
</evidence>
<comment type="caution">
    <text evidence="2">The sequence shown here is derived from an EMBL/GenBank/DDBJ whole genome shotgun (WGS) entry which is preliminary data.</text>
</comment>
<dbReference type="RefSeq" id="WP_037518680.1">
    <property type="nucleotide sequence ID" value="NZ_DALYQB010000018.1"/>
</dbReference>
<evidence type="ECO:0000313" key="2">
    <source>
        <dbReference type="EMBL" id="KEZ19646.1"/>
    </source>
</evidence>
<dbReference type="Proteomes" id="UP000028534">
    <property type="component" value="Unassembled WGS sequence"/>
</dbReference>
<name>A0A084ENV4_SPHYA</name>
<reference evidence="2 3" key="1">
    <citation type="submission" date="2014-03" db="EMBL/GenBank/DDBJ databases">
        <title>Genome sequence of Sphingobium yanoikuyae B1.</title>
        <authorList>
            <person name="Gan H.M."/>
            <person name="Gan H.Y."/>
            <person name="Savka M.A."/>
        </authorList>
    </citation>
    <scope>NUCLEOTIDE SEQUENCE [LARGE SCALE GENOMIC DNA]</scope>
    <source>
        <strain evidence="2 3">B1</strain>
    </source>
</reference>
<dbReference type="InterPro" id="IPR022061">
    <property type="entry name" value="DUF3617"/>
</dbReference>
<organism evidence="2 3">
    <name type="scientific">Sphingobium yanoikuyae</name>
    <name type="common">Sphingomonas yanoikuyae</name>
    <dbReference type="NCBI Taxonomy" id="13690"/>
    <lineage>
        <taxon>Bacteria</taxon>
        <taxon>Pseudomonadati</taxon>
        <taxon>Pseudomonadota</taxon>
        <taxon>Alphaproteobacteria</taxon>
        <taxon>Sphingomonadales</taxon>
        <taxon>Sphingomonadaceae</taxon>
        <taxon>Sphingobium</taxon>
    </lineage>
</organism>
<protein>
    <recommendedName>
        <fullName evidence="4">DUF3617 domain-containing protein</fullName>
    </recommendedName>
</protein>
<dbReference type="Pfam" id="PF12276">
    <property type="entry name" value="DUF3617"/>
    <property type="match status" value="1"/>
</dbReference>
<dbReference type="STRING" id="13690.AX777_09805"/>
<dbReference type="PATRIC" id="fig|13690.10.peg.1805"/>
<evidence type="ECO:0008006" key="4">
    <source>
        <dbReference type="Google" id="ProtNLM"/>
    </source>
</evidence>
<dbReference type="EMBL" id="JGVR01000008">
    <property type="protein sequence ID" value="KEZ19646.1"/>
    <property type="molecule type" value="Genomic_DNA"/>
</dbReference>
<dbReference type="AlphaFoldDB" id="A0A084ENV4"/>
<dbReference type="PROSITE" id="PS51257">
    <property type="entry name" value="PROKAR_LIPOPROTEIN"/>
    <property type="match status" value="1"/>
</dbReference>
<keyword evidence="1" id="KW-0732">Signal</keyword>
<feature type="signal peptide" evidence="1">
    <location>
        <begin position="1"/>
        <end position="18"/>
    </location>
</feature>
<proteinExistence type="predicted"/>
<gene>
    <name evidence="2" type="ORF">CP98_01751</name>
</gene>
<evidence type="ECO:0000256" key="1">
    <source>
        <dbReference type="SAM" id="SignalP"/>
    </source>
</evidence>
<dbReference type="eggNOG" id="ENOG5033B38">
    <property type="taxonomic scope" value="Bacteria"/>
</dbReference>
<sequence length="188" mass="20117">MTKALTNGLLACALAALAGCNKPPASQDTQIAATDAMSHDAAVTQIEKVQLKPGQWEGRFVMERIDMSGGEAMPAAARQQMQQAMNRTLRYCVTPEQAAHPDGRAFSGDPGKDCRYSDFAVRGGTVKGNVTCRRDSGTSSMTMAGIYASDSYAVQMDMRQTGLPNGVEMVMKARSEGRWIGPDCSEGQ</sequence>
<feature type="chain" id="PRO_5001774584" description="DUF3617 domain-containing protein" evidence="1">
    <location>
        <begin position="19"/>
        <end position="188"/>
    </location>
</feature>